<protein>
    <submittedName>
        <fullName evidence="2">Uncharacterized protein</fullName>
    </submittedName>
</protein>
<reference evidence="2" key="1">
    <citation type="submission" date="2021-03" db="EMBL/GenBank/DDBJ databases">
        <title>Draft genome sequence of rust myrtle Austropuccinia psidii MF-1, a brazilian biotype.</title>
        <authorList>
            <person name="Quecine M.C."/>
            <person name="Pachon D.M.R."/>
            <person name="Bonatelli M.L."/>
            <person name="Correr F.H."/>
            <person name="Franceschini L.M."/>
            <person name="Leite T.F."/>
            <person name="Margarido G.R.A."/>
            <person name="Almeida C.A."/>
            <person name="Ferrarezi J.A."/>
            <person name="Labate C.A."/>
        </authorList>
    </citation>
    <scope>NUCLEOTIDE SEQUENCE</scope>
    <source>
        <strain evidence="2">MF-1</strain>
    </source>
</reference>
<dbReference type="Proteomes" id="UP000765509">
    <property type="component" value="Unassembled WGS sequence"/>
</dbReference>
<gene>
    <name evidence="2" type="ORF">O181_111767</name>
</gene>
<evidence type="ECO:0000313" key="2">
    <source>
        <dbReference type="EMBL" id="MBW0572052.1"/>
    </source>
</evidence>
<proteinExistence type="predicted"/>
<dbReference type="EMBL" id="AVOT02089356">
    <property type="protein sequence ID" value="MBW0572052.1"/>
    <property type="molecule type" value="Genomic_DNA"/>
</dbReference>
<feature type="region of interest" description="Disordered" evidence="1">
    <location>
        <begin position="53"/>
        <end position="78"/>
    </location>
</feature>
<keyword evidence="3" id="KW-1185">Reference proteome</keyword>
<evidence type="ECO:0000256" key="1">
    <source>
        <dbReference type="SAM" id="MobiDB-lite"/>
    </source>
</evidence>
<accession>A0A9Q3K0I3</accession>
<organism evidence="2 3">
    <name type="scientific">Austropuccinia psidii MF-1</name>
    <dbReference type="NCBI Taxonomy" id="1389203"/>
    <lineage>
        <taxon>Eukaryota</taxon>
        <taxon>Fungi</taxon>
        <taxon>Dikarya</taxon>
        <taxon>Basidiomycota</taxon>
        <taxon>Pucciniomycotina</taxon>
        <taxon>Pucciniomycetes</taxon>
        <taxon>Pucciniales</taxon>
        <taxon>Sphaerophragmiaceae</taxon>
        <taxon>Austropuccinia</taxon>
    </lineage>
</organism>
<feature type="compositionally biased region" description="Basic and acidic residues" evidence="1">
    <location>
        <begin position="18"/>
        <end position="35"/>
    </location>
</feature>
<evidence type="ECO:0000313" key="3">
    <source>
        <dbReference type="Proteomes" id="UP000765509"/>
    </source>
</evidence>
<feature type="region of interest" description="Disordered" evidence="1">
    <location>
        <begin position="1"/>
        <end position="35"/>
    </location>
</feature>
<dbReference type="AlphaFoldDB" id="A0A9Q3K0I3"/>
<sequence length="78" mass="9039">MPTTVQRKESPTEDSESDSMREVIREHSDDDQDPKDKFLVEYQEETQLEIQDIQLESGMPQGTAKKTCVNTQKMHRPS</sequence>
<feature type="compositionally biased region" description="Basic and acidic residues" evidence="1">
    <location>
        <begin position="1"/>
        <end position="11"/>
    </location>
</feature>
<name>A0A9Q3K0I3_9BASI</name>
<comment type="caution">
    <text evidence="2">The sequence shown here is derived from an EMBL/GenBank/DDBJ whole genome shotgun (WGS) entry which is preliminary data.</text>
</comment>